<dbReference type="Proteomes" id="UP000237271">
    <property type="component" value="Unassembled WGS sequence"/>
</dbReference>
<gene>
    <name evidence="1" type="ORF">PHPALM_7819</name>
</gene>
<organism evidence="1 2">
    <name type="scientific">Phytophthora palmivora</name>
    <dbReference type="NCBI Taxonomy" id="4796"/>
    <lineage>
        <taxon>Eukaryota</taxon>
        <taxon>Sar</taxon>
        <taxon>Stramenopiles</taxon>
        <taxon>Oomycota</taxon>
        <taxon>Peronosporomycetes</taxon>
        <taxon>Peronosporales</taxon>
        <taxon>Peronosporaceae</taxon>
        <taxon>Phytophthora</taxon>
    </lineage>
</organism>
<name>A0A2P4YBF8_9STRA</name>
<dbReference type="EMBL" id="NCKW01004037">
    <property type="protein sequence ID" value="POM75120.1"/>
    <property type="molecule type" value="Genomic_DNA"/>
</dbReference>
<sequence>MYEQTKAIATKLEFKWLQVEFNSRTTPDKSSKYALESPLLKVKYMGAFNTRYPDKKTAMIEAFPLNTILNTASYFPSMESTATKIQTSKIQGYVTSWTRD</sequence>
<evidence type="ECO:0000313" key="1">
    <source>
        <dbReference type="EMBL" id="POM75120.1"/>
    </source>
</evidence>
<reference evidence="1 2" key="1">
    <citation type="journal article" date="2017" name="Genome Biol. Evol.">
        <title>Phytophthora megakarya and P. palmivora, closely related causal agents of cacao black pod rot, underwent increases in genome sizes and gene numbers by different mechanisms.</title>
        <authorList>
            <person name="Ali S.S."/>
            <person name="Shao J."/>
            <person name="Lary D.J."/>
            <person name="Kronmiller B."/>
            <person name="Shen D."/>
            <person name="Strem M.D."/>
            <person name="Amoako-Attah I."/>
            <person name="Akrofi A.Y."/>
            <person name="Begoude B.A."/>
            <person name="Ten Hoopen G.M."/>
            <person name="Coulibaly K."/>
            <person name="Kebe B.I."/>
            <person name="Melnick R.L."/>
            <person name="Guiltinan M.J."/>
            <person name="Tyler B.M."/>
            <person name="Meinhardt L.W."/>
            <person name="Bailey B.A."/>
        </authorList>
    </citation>
    <scope>NUCLEOTIDE SEQUENCE [LARGE SCALE GENOMIC DNA]</scope>
    <source>
        <strain evidence="2">sbr112.9</strain>
    </source>
</reference>
<proteinExistence type="predicted"/>
<comment type="caution">
    <text evidence="1">The sequence shown here is derived from an EMBL/GenBank/DDBJ whole genome shotgun (WGS) entry which is preliminary data.</text>
</comment>
<keyword evidence="2" id="KW-1185">Reference proteome</keyword>
<dbReference type="OrthoDB" id="127322at2759"/>
<accession>A0A2P4YBF8</accession>
<protein>
    <submittedName>
        <fullName evidence="1">RxLR effector family protein</fullName>
    </submittedName>
</protein>
<dbReference type="AlphaFoldDB" id="A0A2P4YBF8"/>
<evidence type="ECO:0000313" key="2">
    <source>
        <dbReference type="Proteomes" id="UP000237271"/>
    </source>
</evidence>